<feature type="region of interest" description="Disordered" evidence="1">
    <location>
        <begin position="1"/>
        <end position="92"/>
    </location>
</feature>
<feature type="compositionally biased region" description="Low complexity" evidence="1">
    <location>
        <begin position="37"/>
        <end position="62"/>
    </location>
</feature>
<dbReference type="GO" id="GO:0045892">
    <property type="term" value="P:negative regulation of DNA-templated transcription"/>
    <property type="evidence" value="ECO:0007669"/>
    <property type="project" value="TreeGrafter"/>
</dbReference>
<protein>
    <submittedName>
        <fullName evidence="2">Circadian-associated transcriptional repressor-like isoform X4</fullName>
    </submittedName>
</protein>
<accession>A0AAV1EN71</accession>
<gene>
    <name evidence="2" type="ORF">XNOV1_A035855</name>
</gene>
<feature type="compositionally biased region" description="Basic residues" evidence="1">
    <location>
        <begin position="63"/>
        <end position="73"/>
    </location>
</feature>
<evidence type="ECO:0000256" key="1">
    <source>
        <dbReference type="SAM" id="MobiDB-lite"/>
    </source>
</evidence>
<name>A0AAV1EN71_XYRNO</name>
<dbReference type="PANTHER" id="PTHR35441">
    <property type="entry name" value="CIRCADIAN-ASSOCIATED TRANSCRIPTIONAL REPRESSOR"/>
    <property type="match status" value="1"/>
</dbReference>
<evidence type="ECO:0000313" key="2">
    <source>
        <dbReference type="EMBL" id="CAJ1050114.1"/>
    </source>
</evidence>
<dbReference type="GO" id="GO:0000978">
    <property type="term" value="F:RNA polymerase II cis-regulatory region sequence-specific DNA binding"/>
    <property type="evidence" value="ECO:0007669"/>
    <property type="project" value="TreeGrafter"/>
</dbReference>
<dbReference type="InterPro" id="IPR031373">
    <property type="entry name" value="Ciart"/>
</dbReference>
<dbReference type="PANTHER" id="PTHR35441:SF2">
    <property type="entry name" value="CIRCADIAN-ASSOCIATED TRANSCRIPTIONAL REPRESSOR"/>
    <property type="match status" value="1"/>
</dbReference>
<proteinExistence type="predicted"/>
<dbReference type="AlphaFoldDB" id="A0AAV1EN71"/>
<evidence type="ECO:0000313" key="3">
    <source>
        <dbReference type="Proteomes" id="UP001178508"/>
    </source>
</evidence>
<dbReference type="Proteomes" id="UP001178508">
    <property type="component" value="Chromosome 1"/>
</dbReference>
<feature type="region of interest" description="Disordered" evidence="1">
    <location>
        <begin position="105"/>
        <end position="124"/>
    </location>
</feature>
<keyword evidence="3" id="KW-1185">Reference proteome</keyword>
<reference evidence="2" key="1">
    <citation type="submission" date="2023-08" db="EMBL/GenBank/DDBJ databases">
        <authorList>
            <person name="Alioto T."/>
            <person name="Alioto T."/>
            <person name="Gomez Garrido J."/>
        </authorList>
    </citation>
    <scope>NUCLEOTIDE SEQUENCE</scope>
</reference>
<dbReference type="Pfam" id="PF15673">
    <property type="entry name" value="Ciart"/>
    <property type="match status" value="1"/>
</dbReference>
<sequence>MSSSDSDYSIDWLASDEDDYNSDPPEELSPGHRADTPVAPSSSSSPSLPEPLSSCSSCAAAAQRKRRRRRRRRSDCQDEDPDSPTPTVSPVQGFTSVCKQAIVGAEPDSNRKRSHSASESGLCEKPQTETENELFFHKCSDLQCYIQPLSSILQGLRSGRYSDRLSSFQESVAIDRIQRIMGVLQNPHLGGRFLNILLKIEEMLLSWFPHVKPNITPRENNTAAKKLKPHSSASPPPPSDVESSLTASHSSTCLKWLHMTPICSLKTPGSSLTRHPASTVSYAFAPPTRCSQKVTQDNAVSSTSDLHCGPRRQLHPAAPRLSRGPLPFKISSPCLERLLQAKESIISPRVAEDGGWTF</sequence>
<dbReference type="EMBL" id="OY660864">
    <property type="protein sequence ID" value="CAJ1050114.1"/>
    <property type="molecule type" value="Genomic_DNA"/>
</dbReference>
<organism evidence="2 3">
    <name type="scientific">Xyrichtys novacula</name>
    <name type="common">Pearly razorfish</name>
    <name type="synonym">Hemipteronotus novacula</name>
    <dbReference type="NCBI Taxonomy" id="13765"/>
    <lineage>
        <taxon>Eukaryota</taxon>
        <taxon>Metazoa</taxon>
        <taxon>Chordata</taxon>
        <taxon>Craniata</taxon>
        <taxon>Vertebrata</taxon>
        <taxon>Euteleostomi</taxon>
        <taxon>Actinopterygii</taxon>
        <taxon>Neopterygii</taxon>
        <taxon>Teleostei</taxon>
        <taxon>Neoteleostei</taxon>
        <taxon>Acanthomorphata</taxon>
        <taxon>Eupercaria</taxon>
        <taxon>Labriformes</taxon>
        <taxon>Labridae</taxon>
        <taxon>Xyrichtys</taxon>
    </lineage>
</organism>
<dbReference type="GO" id="GO:0032922">
    <property type="term" value="P:circadian regulation of gene expression"/>
    <property type="evidence" value="ECO:0007669"/>
    <property type="project" value="InterPro"/>
</dbReference>
<feature type="region of interest" description="Disordered" evidence="1">
    <location>
        <begin position="224"/>
        <end position="245"/>
    </location>
</feature>
<feature type="compositionally biased region" description="Acidic residues" evidence="1">
    <location>
        <begin position="14"/>
        <end position="26"/>
    </location>
</feature>
<dbReference type="GO" id="GO:0005634">
    <property type="term" value="C:nucleus"/>
    <property type="evidence" value="ECO:0007669"/>
    <property type="project" value="TreeGrafter"/>
</dbReference>